<sequence>MMRPRLLDDVRFVECDGGVYLECDRGACTIEGEHGYAWLSRLAPLLTGEHTLQELTGPLSPDRQVLVKQLVGALAEHRFVVDARVEEPHGLSAAERETYAAEIAFIRYGFDSAERCFERLRQARISLIGSGPVLEALLQAGLNSGWRSVRVTDLGEVPVDLVAAVADARRDPDQTVHAGGPERPWEDADVVLQVHDGDGIEDLTSMASACAEHGVALGQVWVRPDEAWVTPVAAADSTSSWRRISGLPDPMPHREPAGEDWLTGAVPAVLASQVALSCFEYLTGMTDPPAEPTASDPPRAAVASVVTRIDLRSLDTNQRHVYPYSGPRNTGLDVASLPLLAADELLARVSDYVDARTGVLGVLDTGDLAQTPLAVCRATVSDPLGALPPWSAPPSVIGWGGTARTARLRAALAGLATYQALAGGRQAAAPYIAPVGVAAGLSWPQAVAAALAQHGQELLREHAPNDFPVTVALPDAPVAQLVALLEAAGEQVEIRDLTGALGLPAYLVGTATIPARSNGGAPDTIRYAAPVCAASPVAAMRGALERALLAWQARTERQPWYADPPVRWPEDTGDEGSGEADAERFAEAMTEALNRAGRKPVVSPLAHDAEVARLLPFVAQVVIDHA</sequence>
<organism evidence="2 3">
    <name type="scientific">Actinomadura harenae</name>
    <dbReference type="NCBI Taxonomy" id="2483351"/>
    <lineage>
        <taxon>Bacteria</taxon>
        <taxon>Bacillati</taxon>
        <taxon>Actinomycetota</taxon>
        <taxon>Actinomycetes</taxon>
        <taxon>Streptosporangiales</taxon>
        <taxon>Thermomonosporaceae</taxon>
        <taxon>Actinomadura</taxon>
    </lineage>
</organism>
<evidence type="ECO:0000313" key="2">
    <source>
        <dbReference type="EMBL" id="RMI42118.1"/>
    </source>
</evidence>
<gene>
    <name evidence="2" type="ORF">EBO15_20940</name>
</gene>
<proteinExistence type="predicted"/>
<feature type="compositionally biased region" description="Acidic residues" evidence="1">
    <location>
        <begin position="571"/>
        <end position="580"/>
    </location>
</feature>
<dbReference type="Gene3D" id="3.40.50.720">
    <property type="entry name" value="NAD(P)-binding Rossmann-like Domain"/>
    <property type="match status" value="1"/>
</dbReference>
<name>A0A3M2M4S1_9ACTN</name>
<comment type="caution">
    <text evidence="2">The sequence shown here is derived from an EMBL/GenBank/DDBJ whole genome shotgun (WGS) entry which is preliminary data.</text>
</comment>
<protein>
    <recommendedName>
        <fullName evidence="4">YcaO domain-containing protein</fullName>
    </recommendedName>
</protein>
<keyword evidence="3" id="KW-1185">Reference proteome</keyword>
<evidence type="ECO:0000313" key="3">
    <source>
        <dbReference type="Proteomes" id="UP000282674"/>
    </source>
</evidence>
<evidence type="ECO:0000256" key="1">
    <source>
        <dbReference type="SAM" id="MobiDB-lite"/>
    </source>
</evidence>
<dbReference type="EMBL" id="RFFG01000036">
    <property type="protein sequence ID" value="RMI42118.1"/>
    <property type="molecule type" value="Genomic_DNA"/>
</dbReference>
<reference evidence="2 3" key="1">
    <citation type="submission" date="2018-10" db="EMBL/GenBank/DDBJ databases">
        <title>Isolation from soil.</title>
        <authorList>
            <person name="Hu J."/>
        </authorList>
    </citation>
    <scope>NUCLEOTIDE SEQUENCE [LARGE SCALE GENOMIC DNA]</scope>
    <source>
        <strain evidence="2 3">NEAU-Ht49</strain>
    </source>
</reference>
<accession>A0A3M2M4S1</accession>
<evidence type="ECO:0008006" key="4">
    <source>
        <dbReference type="Google" id="ProtNLM"/>
    </source>
</evidence>
<dbReference type="Proteomes" id="UP000282674">
    <property type="component" value="Unassembled WGS sequence"/>
</dbReference>
<dbReference type="AlphaFoldDB" id="A0A3M2M4S1"/>
<feature type="region of interest" description="Disordered" evidence="1">
    <location>
        <begin position="562"/>
        <end position="581"/>
    </location>
</feature>